<proteinExistence type="predicted"/>
<organism evidence="1 2">
    <name type="scientific">Rhizoctonia solani</name>
    <dbReference type="NCBI Taxonomy" id="456999"/>
    <lineage>
        <taxon>Eukaryota</taxon>
        <taxon>Fungi</taxon>
        <taxon>Dikarya</taxon>
        <taxon>Basidiomycota</taxon>
        <taxon>Agaricomycotina</taxon>
        <taxon>Agaricomycetes</taxon>
        <taxon>Cantharellales</taxon>
        <taxon>Ceratobasidiaceae</taxon>
        <taxon>Rhizoctonia</taxon>
    </lineage>
</organism>
<keyword evidence="2" id="KW-1185">Reference proteome</keyword>
<reference evidence="1 2" key="1">
    <citation type="submission" date="2015-07" db="EMBL/GenBank/DDBJ databases">
        <authorList>
            <person name="Noorani M."/>
        </authorList>
    </citation>
    <scope>NUCLEOTIDE SEQUENCE [LARGE SCALE GENOMIC DNA]</scope>
    <source>
        <strain evidence="1">BBA 69670</strain>
    </source>
</reference>
<name>A0A0K6FYZ9_9AGAM</name>
<dbReference type="AlphaFoldDB" id="A0A0K6FYZ9"/>
<accession>A0A0K6FYZ9</accession>
<gene>
    <name evidence="1" type="ORF">RSOLAG22IIIB_09623</name>
</gene>
<dbReference type="Proteomes" id="UP000044841">
    <property type="component" value="Unassembled WGS sequence"/>
</dbReference>
<dbReference type="EMBL" id="CYGV01001243">
    <property type="protein sequence ID" value="CUA71495.1"/>
    <property type="molecule type" value="Genomic_DNA"/>
</dbReference>
<evidence type="ECO:0000313" key="2">
    <source>
        <dbReference type="Proteomes" id="UP000044841"/>
    </source>
</evidence>
<evidence type="ECO:0000313" key="1">
    <source>
        <dbReference type="EMBL" id="CUA71495.1"/>
    </source>
</evidence>
<protein>
    <submittedName>
        <fullName evidence="1">Uncharacterized protein</fullName>
    </submittedName>
</protein>
<sequence>MKRDIWQIPVRGCVVAFSSKLEDIAIETRIVEESASPPSSSNNPTFSLYTLDSRSTQTIHPREFNELILASQFESFGIQLSPDAQLAELCQMSVQLRSSPEEFDGKFTNTCLNSFKENMVIQVNYGMMDTPQGMTSKSNPEDIPRHKRAYNTVFPWRKTKQQQERMTTVTILEVQKYLVHLIHAHSVRVEQYK</sequence>